<keyword evidence="3" id="KW-0999">Mitochondrion inner membrane</keyword>
<dbReference type="GO" id="GO:0001405">
    <property type="term" value="C:PAM complex, Tim23 associated import motor"/>
    <property type="evidence" value="ECO:0007669"/>
    <property type="project" value="TreeGrafter"/>
</dbReference>
<dbReference type="InterPro" id="IPR001623">
    <property type="entry name" value="DnaJ_domain"/>
</dbReference>
<evidence type="ECO:0000256" key="2">
    <source>
        <dbReference type="ARBA" id="ARBA00022692"/>
    </source>
</evidence>
<sequence>MWPVVILLFGGGILFAKKGINYMKNQNIGLNNKNFFFFPSSFNKNLNNLFLKNDMKGFERNMSKSEAYKILNINPTSNKEKIREVHKQLMLKNHPDNGGKKKKKKKRKEVNARHMRQSDKRDTPCQGIMSPWV</sequence>
<evidence type="ECO:0000256" key="4">
    <source>
        <dbReference type="ARBA" id="ARBA00022989"/>
    </source>
</evidence>
<dbReference type="InterPro" id="IPR036869">
    <property type="entry name" value="J_dom_sf"/>
</dbReference>
<keyword evidence="11" id="KW-1185">Reference proteome</keyword>
<comment type="similarity">
    <text evidence="7">Belongs to the TIM14 family.</text>
</comment>
<organism evidence="10 11">
    <name type="scientific">Plasmodium ovale wallikeri</name>
    <dbReference type="NCBI Taxonomy" id="864142"/>
    <lineage>
        <taxon>Eukaryota</taxon>
        <taxon>Sar</taxon>
        <taxon>Alveolata</taxon>
        <taxon>Apicomplexa</taxon>
        <taxon>Aconoidasida</taxon>
        <taxon>Haemosporida</taxon>
        <taxon>Plasmodiidae</taxon>
        <taxon>Plasmodium</taxon>
        <taxon>Plasmodium (Plasmodium)</taxon>
    </lineage>
</organism>
<protein>
    <submittedName>
        <fullName evidence="10">Mitochondrial import inner membrane translocase subunit TIM14, putative (PAM18)</fullName>
    </submittedName>
</protein>
<evidence type="ECO:0000256" key="8">
    <source>
        <dbReference type="SAM" id="MobiDB-lite"/>
    </source>
</evidence>
<dbReference type="PANTHER" id="PTHR12763">
    <property type="match status" value="1"/>
</dbReference>
<proteinExistence type="inferred from homology"/>
<dbReference type="SUPFAM" id="SSF46565">
    <property type="entry name" value="Chaperone J-domain"/>
    <property type="match status" value="1"/>
</dbReference>
<accession>A0A1A8YJA1</accession>
<evidence type="ECO:0000256" key="6">
    <source>
        <dbReference type="ARBA" id="ARBA00023136"/>
    </source>
</evidence>
<reference evidence="11" key="1">
    <citation type="submission" date="2016-05" db="EMBL/GenBank/DDBJ databases">
        <authorList>
            <person name="Naeem R."/>
        </authorList>
    </citation>
    <scope>NUCLEOTIDE SEQUENCE [LARGE SCALE GENOMIC DNA]</scope>
</reference>
<keyword evidence="5" id="KW-0496">Mitochondrion</keyword>
<evidence type="ECO:0000313" key="10">
    <source>
        <dbReference type="EMBL" id="SBT31418.1"/>
    </source>
</evidence>
<dbReference type="Pfam" id="PF00226">
    <property type="entry name" value="DnaJ"/>
    <property type="match status" value="1"/>
</dbReference>
<feature type="compositionally biased region" description="Basic and acidic residues" evidence="8">
    <location>
        <begin position="109"/>
        <end position="123"/>
    </location>
</feature>
<dbReference type="PROSITE" id="PS50076">
    <property type="entry name" value="DNAJ_2"/>
    <property type="match status" value="1"/>
</dbReference>
<evidence type="ECO:0000313" key="11">
    <source>
        <dbReference type="Proteomes" id="UP000078555"/>
    </source>
</evidence>
<evidence type="ECO:0000256" key="7">
    <source>
        <dbReference type="ARBA" id="ARBA00038105"/>
    </source>
</evidence>
<comment type="subcellular location">
    <subcellularLocation>
        <location evidence="1">Mitochondrion inner membrane</location>
        <topology evidence="1">Single-pass membrane protein</topology>
    </subcellularLocation>
</comment>
<evidence type="ECO:0000256" key="1">
    <source>
        <dbReference type="ARBA" id="ARBA00004434"/>
    </source>
</evidence>
<keyword evidence="6" id="KW-0472">Membrane</keyword>
<dbReference type="GO" id="GO:0001671">
    <property type="term" value="F:ATPase activator activity"/>
    <property type="evidence" value="ECO:0007669"/>
    <property type="project" value="TreeGrafter"/>
</dbReference>
<gene>
    <name evidence="10" type="ORF">POVWA1_007050</name>
</gene>
<dbReference type="AlphaFoldDB" id="A0A1A8YJA1"/>
<keyword evidence="2" id="KW-0812">Transmembrane</keyword>
<feature type="region of interest" description="Disordered" evidence="8">
    <location>
        <begin position="89"/>
        <end position="133"/>
    </location>
</feature>
<dbReference type="EMBL" id="FLRD01000017">
    <property type="protein sequence ID" value="SBT31418.1"/>
    <property type="molecule type" value="Genomic_DNA"/>
</dbReference>
<dbReference type="PANTHER" id="PTHR12763:SF28">
    <property type="entry name" value="GEO10507P1-RELATED"/>
    <property type="match status" value="1"/>
</dbReference>
<name>A0A1A8YJA1_PLAOA</name>
<feature type="compositionally biased region" description="Basic and acidic residues" evidence="8">
    <location>
        <begin position="89"/>
        <end position="99"/>
    </location>
</feature>
<dbReference type="Gene3D" id="1.10.287.110">
    <property type="entry name" value="DnaJ domain"/>
    <property type="match status" value="1"/>
</dbReference>
<evidence type="ECO:0000259" key="9">
    <source>
        <dbReference type="PROSITE" id="PS50076"/>
    </source>
</evidence>
<evidence type="ECO:0000256" key="5">
    <source>
        <dbReference type="ARBA" id="ARBA00023128"/>
    </source>
</evidence>
<dbReference type="SMART" id="SM00271">
    <property type="entry name" value="DnaJ"/>
    <property type="match status" value="1"/>
</dbReference>
<dbReference type="Proteomes" id="UP000078555">
    <property type="component" value="Unassembled WGS sequence"/>
</dbReference>
<evidence type="ECO:0000256" key="3">
    <source>
        <dbReference type="ARBA" id="ARBA00022792"/>
    </source>
</evidence>
<keyword evidence="4" id="KW-1133">Transmembrane helix</keyword>
<dbReference type="GO" id="GO:0030150">
    <property type="term" value="P:protein import into mitochondrial matrix"/>
    <property type="evidence" value="ECO:0007669"/>
    <property type="project" value="TreeGrafter"/>
</dbReference>
<dbReference type="CDD" id="cd06257">
    <property type="entry name" value="DnaJ"/>
    <property type="match status" value="1"/>
</dbReference>
<feature type="domain" description="J" evidence="9">
    <location>
        <begin position="66"/>
        <end position="122"/>
    </location>
</feature>